<comment type="caution">
    <text evidence="10">The sequence shown here is derived from an EMBL/GenBank/DDBJ whole genome shotgun (WGS) entry which is preliminary data.</text>
</comment>
<evidence type="ECO:0000259" key="9">
    <source>
        <dbReference type="PROSITE" id="PS50928"/>
    </source>
</evidence>
<dbReference type="PANTHER" id="PTHR30151">
    <property type="entry name" value="ALKANE SULFONATE ABC TRANSPORTER-RELATED, MEMBRANE SUBUNIT"/>
    <property type="match status" value="1"/>
</dbReference>
<dbReference type="Proteomes" id="UP001198571">
    <property type="component" value="Unassembled WGS sequence"/>
</dbReference>
<dbReference type="SUPFAM" id="SSF161098">
    <property type="entry name" value="MetI-like"/>
    <property type="match status" value="1"/>
</dbReference>
<feature type="transmembrane region" description="Helical" evidence="7">
    <location>
        <begin position="125"/>
        <end position="147"/>
    </location>
</feature>
<keyword evidence="5 7" id="KW-1133">Transmembrane helix</keyword>
<feature type="transmembrane region" description="Helical" evidence="7">
    <location>
        <begin position="153"/>
        <end position="172"/>
    </location>
</feature>
<dbReference type="PROSITE" id="PS50928">
    <property type="entry name" value="ABC_TM1"/>
    <property type="match status" value="1"/>
</dbReference>
<evidence type="ECO:0000256" key="4">
    <source>
        <dbReference type="ARBA" id="ARBA00022692"/>
    </source>
</evidence>
<sequence length="283" mass="30151">MASDTDATRAGKGLRSKARSGRRKRLLSQKARISLISVGCVLLLWFAATSWLQLIPAGRFPSPAEFWAALRQSLVSGYAGAPLAEHAWHSLRLVAIGFVCATLAGVPLGLLMGYNRTAEALISPVFSLIRPIPPLAWIPLAILWLGLGDAAKVLVIWFAAFVPSVINAHTGVRGIDGGLFAAARMLGVPRLRMVSEVILPGALPMIFTGLRLSLQAAWTTLVAAELVGALMGVGFILNVAQQDIYPSMILVGMVTVGLLGWLTTKGLVMVEQAALARWPQGRS</sequence>
<dbReference type="Pfam" id="PF00528">
    <property type="entry name" value="BPD_transp_1"/>
    <property type="match status" value="1"/>
</dbReference>
<keyword evidence="3" id="KW-1003">Cell membrane</keyword>
<feature type="transmembrane region" description="Helical" evidence="7">
    <location>
        <begin position="216"/>
        <end position="237"/>
    </location>
</feature>
<feature type="region of interest" description="Disordered" evidence="8">
    <location>
        <begin position="1"/>
        <end position="21"/>
    </location>
</feature>
<keyword evidence="2 7" id="KW-0813">Transport</keyword>
<organism evidence="10 11">
    <name type="scientific">Pseudogemmobacter faecipullorum</name>
    <dbReference type="NCBI Taxonomy" id="2755041"/>
    <lineage>
        <taxon>Bacteria</taxon>
        <taxon>Pseudomonadati</taxon>
        <taxon>Pseudomonadota</taxon>
        <taxon>Alphaproteobacteria</taxon>
        <taxon>Rhodobacterales</taxon>
        <taxon>Paracoccaceae</taxon>
        <taxon>Pseudogemmobacter</taxon>
    </lineage>
</organism>
<feature type="transmembrane region" description="Helical" evidence="7">
    <location>
        <begin position="33"/>
        <end position="54"/>
    </location>
</feature>
<comment type="similarity">
    <text evidence="7">Belongs to the binding-protein-dependent transport system permease family.</text>
</comment>
<dbReference type="CDD" id="cd06261">
    <property type="entry name" value="TM_PBP2"/>
    <property type="match status" value="1"/>
</dbReference>
<evidence type="ECO:0000256" key="5">
    <source>
        <dbReference type="ARBA" id="ARBA00022989"/>
    </source>
</evidence>
<feature type="domain" description="ABC transmembrane type-1" evidence="9">
    <location>
        <begin position="87"/>
        <end position="263"/>
    </location>
</feature>
<feature type="transmembrane region" description="Helical" evidence="7">
    <location>
        <begin position="193"/>
        <end position="210"/>
    </location>
</feature>
<feature type="transmembrane region" description="Helical" evidence="7">
    <location>
        <begin position="93"/>
        <end position="113"/>
    </location>
</feature>
<feature type="compositionally biased region" description="Basic residues" evidence="8">
    <location>
        <begin position="12"/>
        <end position="21"/>
    </location>
</feature>
<dbReference type="EMBL" id="JACDXX010000008">
    <property type="protein sequence ID" value="MCB5410422.1"/>
    <property type="molecule type" value="Genomic_DNA"/>
</dbReference>
<keyword evidence="11" id="KW-1185">Reference proteome</keyword>
<reference evidence="10 11" key="1">
    <citation type="submission" date="2020-07" db="EMBL/GenBank/DDBJ databases">
        <title>Pseudogemmobacter sp. nov., isolated from poultry manure in Taiwan.</title>
        <authorList>
            <person name="Lin S.-Y."/>
            <person name="Tang Y.-S."/>
            <person name="Young C.-C."/>
        </authorList>
    </citation>
    <scope>NUCLEOTIDE SEQUENCE [LARGE SCALE GENOMIC DNA]</scope>
    <source>
        <strain evidence="10 11">CC-YST710</strain>
    </source>
</reference>
<evidence type="ECO:0000256" key="1">
    <source>
        <dbReference type="ARBA" id="ARBA00004651"/>
    </source>
</evidence>
<dbReference type="PANTHER" id="PTHR30151:SF0">
    <property type="entry name" value="ABC TRANSPORTER PERMEASE PROTEIN MJ0413-RELATED"/>
    <property type="match status" value="1"/>
</dbReference>
<accession>A0ABS8CM02</accession>
<evidence type="ECO:0000256" key="7">
    <source>
        <dbReference type="RuleBase" id="RU363032"/>
    </source>
</evidence>
<dbReference type="InterPro" id="IPR000515">
    <property type="entry name" value="MetI-like"/>
</dbReference>
<evidence type="ECO:0000313" key="10">
    <source>
        <dbReference type="EMBL" id="MCB5410422.1"/>
    </source>
</evidence>
<keyword evidence="4 7" id="KW-0812">Transmembrane</keyword>
<gene>
    <name evidence="10" type="ORF">H0485_10460</name>
</gene>
<dbReference type="RefSeq" id="WP_226935325.1">
    <property type="nucleotide sequence ID" value="NZ_JACDXX010000008.1"/>
</dbReference>
<evidence type="ECO:0000256" key="6">
    <source>
        <dbReference type="ARBA" id="ARBA00023136"/>
    </source>
</evidence>
<evidence type="ECO:0000256" key="2">
    <source>
        <dbReference type="ARBA" id="ARBA00022448"/>
    </source>
</evidence>
<evidence type="ECO:0000256" key="8">
    <source>
        <dbReference type="SAM" id="MobiDB-lite"/>
    </source>
</evidence>
<comment type="subcellular location">
    <subcellularLocation>
        <location evidence="1 7">Cell membrane</location>
        <topology evidence="1 7">Multi-pass membrane protein</topology>
    </subcellularLocation>
</comment>
<feature type="transmembrane region" description="Helical" evidence="7">
    <location>
        <begin position="244"/>
        <end position="262"/>
    </location>
</feature>
<evidence type="ECO:0000256" key="3">
    <source>
        <dbReference type="ARBA" id="ARBA00022475"/>
    </source>
</evidence>
<protein>
    <submittedName>
        <fullName evidence="10">ABC transporter permease</fullName>
    </submittedName>
</protein>
<evidence type="ECO:0000313" key="11">
    <source>
        <dbReference type="Proteomes" id="UP001198571"/>
    </source>
</evidence>
<dbReference type="InterPro" id="IPR035906">
    <property type="entry name" value="MetI-like_sf"/>
</dbReference>
<proteinExistence type="inferred from homology"/>
<name>A0ABS8CM02_9RHOB</name>
<keyword evidence="6 7" id="KW-0472">Membrane</keyword>
<dbReference type="Gene3D" id="1.10.3720.10">
    <property type="entry name" value="MetI-like"/>
    <property type="match status" value="1"/>
</dbReference>